<organism evidence="2 3">
    <name type="scientific">Kribbella caucasensis</name>
    <dbReference type="NCBI Taxonomy" id="2512215"/>
    <lineage>
        <taxon>Bacteria</taxon>
        <taxon>Bacillati</taxon>
        <taxon>Actinomycetota</taxon>
        <taxon>Actinomycetes</taxon>
        <taxon>Propionibacteriales</taxon>
        <taxon>Kribbellaceae</taxon>
        <taxon>Kribbella</taxon>
    </lineage>
</organism>
<evidence type="ECO:0000313" key="3">
    <source>
        <dbReference type="Proteomes" id="UP000295388"/>
    </source>
</evidence>
<dbReference type="AlphaFoldDB" id="A0A4R6JKI0"/>
<feature type="compositionally biased region" description="Basic and acidic residues" evidence="1">
    <location>
        <begin position="12"/>
        <end position="23"/>
    </location>
</feature>
<proteinExistence type="predicted"/>
<accession>A0A4R6JKI0</accession>
<name>A0A4R6JKI0_9ACTN</name>
<reference evidence="2 3" key="1">
    <citation type="submission" date="2019-03" db="EMBL/GenBank/DDBJ databases">
        <title>Genomic Encyclopedia of Type Strains, Phase III (KMG-III): the genomes of soil and plant-associated and newly described type strains.</title>
        <authorList>
            <person name="Whitman W."/>
        </authorList>
    </citation>
    <scope>NUCLEOTIDE SEQUENCE [LARGE SCALE GENOMIC DNA]</scope>
    <source>
        <strain evidence="2 3">VKM Ac-2527</strain>
    </source>
</reference>
<gene>
    <name evidence="2" type="ORF">EV643_1241</name>
</gene>
<evidence type="ECO:0000313" key="2">
    <source>
        <dbReference type="EMBL" id="TDO35115.1"/>
    </source>
</evidence>
<evidence type="ECO:0000256" key="1">
    <source>
        <dbReference type="SAM" id="MobiDB-lite"/>
    </source>
</evidence>
<dbReference type="Proteomes" id="UP000295388">
    <property type="component" value="Unassembled WGS sequence"/>
</dbReference>
<keyword evidence="3" id="KW-1185">Reference proteome</keyword>
<comment type="caution">
    <text evidence="2">The sequence shown here is derived from an EMBL/GenBank/DDBJ whole genome shotgun (WGS) entry which is preliminary data.</text>
</comment>
<feature type="region of interest" description="Disordered" evidence="1">
    <location>
        <begin position="1"/>
        <end position="28"/>
    </location>
</feature>
<dbReference type="EMBL" id="SNWQ01000024">
    <property type="protein sequence ID" value="TDO35115.1"/>
    <property type="molecule type" value="Genomic_DNA"/>
</dbReference>
<sequence>MNGGGSGRGGHRPRDESDGERQHPVLTPLTVTQADRLARLAEDAVAKRGLPMRYDGEGALVPVGPDGVPVQDGMFAGLMNLARTVAELPRQQWRSAVVAHFDQLTSSGGPPPIPDDLESELYLRLVCASTIQPSWAERMPEFAPGVLTVPATYTGRAVAMHFDVDNLGVTSEEATRMGLANLRRLRDEVEHVQCDDAEITTLSGSMFTASRALVFDTVLRESLRVENPPFGCLVAMPVRDSLLVHVLRDHTVATALDILPTVAITMFSSRPGPVSPHMYYVADHEWQQVTDHSTGKIRVQADGRFSDALQKLGIRSGSI</sequence>
<protein>
    <submittedName>
        <fullName evidence="2">Uncharacterized protein</fullName>
    </submittedName>
</protein>